<name>A0A0G0IL75_9BACT</name>
<feature type="region of interest" description="Disordered" evidence="1">
    <location>
        <begin position="44"/>
        <end position="63"/>
    </location>
</feature>
<dbReference type="AlphaFoldDB" id="A0A0G0IL75"/>
<evidence type="ECO:0000256" key="1">
    <source>
        <dbReference type="SAM" id="MobiDB-lite"/>
    </source>
</evidence>
<proteinExistence type="predicted"/>
<organism evidence="2 3">
    <name type="scientific">Candidatus Woesebacteria bacterium GW2011_GWC1_38_13</name>
    <dbReference type="NCBI Taxonomy" id="1618583"/>
    <lineage>
        <taxon>Bacteria</taxon>
        <taxon>Candidatus Woeseibacteriota</taxon>
    </lineage>
</organism>
<comment type="caution">
    <text evidence="2">The sequence shown here is derived from an EMBL/GenBank/DDBJ whole genome shotgun (WGS) entry which is preliminary data.</text>
</comment>
<dbReference type="EMBL" id="LBUE01000023">
    <property type="protein sequence ID" value="KKQ55382.1"/>
    <property type="molecule type" value="Genomic_DNA"/>
</dbReference>
<evidence type="ECO:0000313" key="2">
    <source>
        <dbReference type="EMBL" id="KKQ55382.1"/>
    </source>
</evidence>
<sequence length="80" mass="8541">MNQYLFTIVLSVFIVSAVVGNRVVSREKDHVVQPGPDVNEEVLSAQSGEGVTPTPSVKPFPTLITITPSKQTSTSSADIK</sequence>
<dbReference type="Proteomes" id="UP000034096">
    <property type="component" value="Unassembled WGS sequence"/>
</dbReference>
<gene>
    <name evidence="2" type="ORF">US75_C0023G0005</name>
</gene>
<dbReference type="STRING" id="1618583.US75_C0023G0005"/>
<evidence type="ECO:0000313" key="3">
    <source>
        <dbReference type="Proteomes" id="UP000034096"/>
    </source>
</evidence>
<reference evidence="2 3" key="1">
    <citation type="journal article" date="2015" name="Nature">
        <title>rRNA introns, odd ribosomes, and small enigmatic genomes across a large radiation of phyla.</title>
        <authorList>
            <person name="Brown C.T."/>
            <person name="Hug L.A."/>
            <person name="Thomas B.C."/>
            <person name="Sharon I."/>
            <person name="Castelle C.J."/>
            <person name="Singh A."/>
            <person name="Wilkins M.J."/>
            <person name="Williams K.H."/>
            <person name="Banfield J.F."/>
        </authorList>
    </citation>
    <scope>NUCLEOTIDE SEQUENCE [LARGE SCALE GENOMIC DNA]</scope>
</reference>
<feature type="compositionally biased region" description="Polar residues" evidence="1">
    <location>
        <begin position="44"/>
        <end position="55"/>
    </location>
</feature>
<protein>
    <submittedName>
        <fullName evidence="2">Uncharacterized protein</fullName>
    </submittedName>
</protein>
<accession>A0A0G0IL75</accession>